<comment type="function">
    <text evidence="15">Catalyzes the ATP-dependent phosphorylation of the 3-deoxy-D-manno-octulosonic acid (Kdo) residue in Kdo-lipid IV(A) at the 4-OH position.</text>
</comment>
<evidence type="ECO:0000256" key="12">
    <source>
        <dbReference type="ARBA" id="ARBA00023136"/>
    </source>
</evidence>
<evidence type="ECO:0000256" key="7">
    <source>
        <dbReference type="ARBA" id="ARBA00022679"/>
    </source>
</evidence>
<dbReference type="InterPro" id="IPR000719">
    <property type="entry name" value="Prot_kinase_dom"/>
</dbReference>
<keyword evidence="10 15" id="KW-0067">ATP-binding</keyword>
<evidence type="ECO:0000256" key="1">
    <source>
        <dbReference type="ARBA" id="ARBA00004515"/>
    </source>
</evidence>
<keyword evidence="9 15" id="KW-0418">Kinase</keyword>
<feature type="active site" evidence="15">
    <location>
        <position position="173"/>
    </location>
</feature>
<dbReference type="RefSeq" id="WP_228848675.1">
    <property type="nucleotide sequence ID" value="NZ_JADCKQ010000006.1"/>
</dbReference>
<evidence type="ECO:0000256" key="13">
    <source>
        <dbReference type="ARBA" id="ARBA00029511"/>
    </source>
</evidence>
<evidence type="ECO:0000256" key="6">
    <source>
        <dbReference type="ARBA" id="ARBA00022519"/>
    </source>
</evidence>
<evidence type="ECO:0000259" key="16">
    <source>
        <dbReference type="PROSITE" id="PS50011"/>
    </source>
</evidence>
<evidence type="ECO:0000256" key="3">
    <source>
        <dbReference type="ARBA" id="ARBA00010327"/>
    </source>
</evidence>
<keyword evidence="7 15" id="KW-0808">Transferase</keyword>
<dbReference type="GO" id="GO:0009244">
    <property type="term" value="P:lipopolysaccharide core region biosynthetic process"/>
    <property type="evidence" value="ECO:0007669"/>
    <property type="project" value="UniProtKB-UniRule"/>
</dbReference>
<organism evidence="17 18">
    <name type="scientific">Halocynthiibacter styelae</name>
    <dbReference type="NCBI Taxonomy" id="2761955"/>
    <lineage>
        <taxon>Bacteria</taxon>
        <taxon>Pseudomonadati</taxon>
        <taxon>Pseudomonadota</taxon>
        <taxon>Alphaproteobacteria</taxon>
        <taxon>Rhodobacterales</taxon>
        <taxon>Paracoccaceae</taxon>
        <taxon>Halocynthiibacter</taxon>
    </lineage>
</organism>
<dbReference type="Proteomes" id="UP000640583">
    <property type="component" value="Unassembled WGS sequence"/>
</dbReference>
<dbReference type="PROSITE" id="PS50011">
    <property type="entry name" value="PROTEIN_KINASE_DOM"/>
    <property type="match status" value="1"/>
</dbReference>
<dbReference type="AlphaFoldDB" id="A0A8J7LKE7"/>
<dbReference type="UniPathway" id="UPA00958"/>
<evidence type="ECO:0000256" key="11">
    <source>
        <dbReference type="ARBA" id="ARBA00022985"/>
    </source>
</evidence>
<comment type="pathway">
    <text evidence="2 15">Bacterial outer membrane biogenesis; LPS core biosynthesis.</text>
</comment>
<proteinExistence type="inferred from homology"/>
<dbReference type="NCBIfam" id="NF002475">
    <property type="entry name" value="PRK01723.1"/>
    <property type="match status" value="1"/>
</dbReference>
<dbReference type="GO" id="GO:0005886">
    <property type="term" value="C:plasma membrane"/>
    <property type="evidence" value="ECO:0007669"/>
    <property type="project" value="UniProtKB-SubCell"/>
</dbReference>
<dbReference type="Gene3D" id="1.10.510.10">
    <property type="entry name" value="Transferase(Phosphotransferase) domain 1"/>
    <property type="match status" value="1"/>
</dbReference>
<evidence type="ECO:0000256" key="9">
    <source>
        <dbReference type="ARBA" id="ARBA00022777"/>
    </source>
</evidence>
<name>A0A8J7LKE7_9RHOB</name>
<evidence type="ECO:0000313" key="18">
    <source>
        <dbReference type="Proteomes" id="UP000640583"/>
    </source>
</evidence>
<accession>A0A8J7LKE7</accession>
<comment type="similarity">
    <text evidence="3 15">Belongs to the protein kinase superfamily. KdkA/RfaP family.</text>
</comment>
<dbReference type="HAMAP" id="MF_00521">
    <property type="entry name" value="KDO_kinase"/>
    <property type="match status" value="1"/>
</dbReference>
<evidence type="ECO:0000313" key="17">
    <source>
        <dbReference type="EMBL" id="MBI1493865.1"/>
    </source>
</evidence>
<evidence type="ECO:0000256" key="4">
    <source>
        <dbReference type="ARBA" id="ARBA00011988"/>
    </source>
</evidence>
<feature type="domain" description="Protein kinase" evidence="16">
    <location>
        <begin position="33"/>
        <end position="245"/>
    </location>
</feature>
<protein>
    <recommendedName>
        <fullName evidence="13 15">3-deoxy-D-manno-octulosonic acid kinase</fullName>
        <shortName evidence="15">Kdo kinase</shortName>
        <ecNumber evidence="4 15">2.7.1.166</ecNumber>
    </recommendedName>
</protein>
<dbReference type="EC" id="2.7.1.166" evidence="4 15"/>
<dbReference type="GO" id="GO:0004672">
    <property type="term" value="F:protein kinase activity"/>
    <property type="evidence" value="ECO:0007669"/>
    <property type="project" value="InterPro"/>
</dbReference>
<evidence type="ECO:0000256" key="8">
    <source>
        <dbReference type="ARBA" id="ARBA00022741"/>
    </source>
</evidence>
<dbReference type="SUPFAM" id="SSF56112">
    <property type="entry name" value="Protein kinase-like (PK-like)"/>
    <property type="match status" value="1"/>
</dbReference>
<dbReference type="Pfam" id="PF06293">
    <property type="entry name" value="Kdo"/>
    <property type="match status" value="1"/>
</dbReference>
<comment type="caution">
    <text evidence="17">The sequence shown here is derived from an EMBL/GenBank/DDBJ whole genome shotgun (WGS) entry which is preliminary data.</text>
</comment>
<evidence type="ECO:0000256" key="2">
    <source>
        <dbReference type="ARBA" id="ARBA00004713"/>
    </source>
</evidence>
<keyword evidence="5 15" id="KW-1003">Cell membrane</keyword>
<dbReference type="EMBL" id="JADCKQ010000006">
    <property type="protein sequence ID" value="MBI1493865.1"/>
    <property type="molecule type" value="Genomic_DNA"/>
</dbReference>
<sequence>MPNTGQGFKTLQDGKQVLWYDPALIFTFEINLFNPEWLQAKGKLRATSQGRNAAWFVHHDGVDMVLRHYYRGGLIGRVNKDLFLCQPVEKSRAMAEFSLLSWMYEQDLPVPRPVAARFAPAGLFYRADILTQTIPESETLADRLLHAPLDENTWHSVGEAVAKIHDAGVLHSDLNCRNILIDQSSKIWIIDFDKCEQRGDGAWRDDNLARLHRSFIKEKTKQASLHWEEADWEYFMTGYRKYQKQ</sequence>
<evidence type="ECO:0000256" key="15">
    <source>
        <dbReference type="HAMAP-Rule" id="MF_00521"/>
    </source>
</evidence>
<comment type="catalytic activity">
    <reaction evidence="14 15">
        <text>an alpha-Kdo-(2-&gt;6)-lipid IVA + ATP = a 4-O-phospho-alpha-Kdo-(2-&gt;6)-lipid IVA + ADP + H(+)</text>
        <dbReference type="Rhea" id="RHEA:74271"/>
        <dbReference type="ChEBI" id="CHEBI:15378"/>
        <dbReference type="ChEBI" id="CHEBI:30616"/>
        <dbReference type="ChEBI" id="CHEBI:176428"/>
        <dbReference type="ChEBI" id="CHEBI:193140"/>
        <dbReference type="ChEBI" id="CHEBI:456216"/>
        <dbReference type="EC" id="2.7.1.166"/>
    </reaction>
</comment>
<keyword evidence="11 15" id="KW-0448">Lipopolysaccharide biosynthesis</keyword>
<dbReference type="InterPro" id="IPR022826">
    <property type="entry name" value="KDO_kinase"/>
</dbReference>
<dbReference type="GO" id="GO:0005524">
    <property type="term" value="F:ATP binding"/>
    <property type="evidence" value="ECO:0007669"/>
    <property type="project" value="UniProtKB-UniRule"/>
</dbReference>
<evidence type="ECO:0000256" key="10">
    <source>
        <dbReference type="ARBA" id="ARBA00022840"/>
    </source>
</evidence>
<keyword evidence="12 15" id="KW-0472">Membrane</keyword>
<reference evidence="17" key="1">
    <citation type="submission" date="2020-10" db="EMBL/GenBank/DDBJ databases">
        <title>Paenihalocynthiibacter styelae gen. nov., sp. nov., isolated from stalked sea squirt Styela clava.</title>
        <authorList>
            <person name="Kim Y.-O."/>
            <person name="Yoon J.-H."/>
        </authorList>
    </citation>
    <scope>NUCLEOTIDE SEQUENCE</scope>
    <source>
        <strain evidence="17">MYP1-1</strain>
    </source>
</reference>
<evidence type="ECO:0000256" key="5">
    <source>
        <dbReference type="ARBA" id="ARBA00022475"/>
    </source>
</evidence>
<dbReference type="InterPro" id="IPR011009">
    <property type="entry name" value="Kinase-like_dom_sf"/>
</dbReference>
<evidence type="ECO:0000256" key="14">
    <source>
        <dbReference type="ARBA" id="ARBA00034417"/>
    </source>
</evidence>
<comment type="subcellular location">
    <subcellularLocation>
        <location evidence="1 15">Cell inner membrane</location>
        <topology evidence="1 15">Peripheral membrane protein</topology>
        <orientation evidence="1 15">Cytoplasmic side</orientation>
    </subcellularLocation>
</comment>
<keyword evidence="18" id="KW-1185">Reference proteome</keyword>
<gene>
    <name evidence="15" type="primary">kdkA</name>
    <name evidence="17" type="ORF">H1D41_09485</name>
</gene>
<keyword evidence="6 15" id="KW-0997">Cell inner membrane</keyword>
<keyword evidence="8 15" id="KW-0547">Nucleotide-binding</keyword>